<evidence type="ECO:0000313" key="2">
    <source>
        <dbReference type="EMBL" id="GFX88005.1"/>
    </source>
</evidence>
<dbReference type="EMBL" id="BMAU01021043">
    <property type="protein sequence ID" value="GFX88005.1"/>
    <property type="molecule type" value="Genomic_DNA"/>
</dbReference>
<proteinExistence type="predicted"/>
<dbReference type="AlphaFoldDB" id="A0A8X6RCS7"/>
<evidence type="ECO:0000313" key="3">
    <source>
        <dbReference type="Proteomes" id="UP000887159"/>
    </source>
</evidence>
<evidence type="ECO:0000256" key="1">
    <source>
        <dbReference type="SAM" id="MobiDB-lite"/>
    </source>
</evidence>
<feature type="region of interest" description="Disordered" evidence="1">
    <location>
        <begin position="21"/>
        <end position="56"/>
    </location>
</feature>
<sequence length="111" mass="12671">MAAVDNWIKEYRQTGFRKCLSDSRKSNTSNDDYDTAVSSGTRGTSDRVTSSSSPQWRKVRSSMTLDTLESTYRTALKDVFTLRKKPYLTSSWLEGHESSTKNCEQRFAIIL</sequence>
<feature type="compositionally biased region" description="Polar residues" evidence="1">
    <location>
        <begin position="26"/>
        <end position="56"/>
    </location>
</feature>
<accession>A0A8X6RCS7</accession>
<comment type="caution">
    <text evidence="2">The sequence shown here is derived from an EMBL/GenBank/DDBJ whole genome shotgun (WGS) entry which is preliminary data.</text>
</comment>
<keyword evidence="3" id="KW-1185">Reference proteome</keyword>
<organism evidence="2 3">
    <name type="scientific">Trichonephila clavipes</name>
    <name type="common">Golden silk orbweaver</name>
    <name type="synonym">Nephila clavipes</name>
    <dbReference type="NCBI Taxonomy" id="2585209"/>
    <lineage>
        <taxon>Eukaryota</taxon>
        <taxon>Metazoa</taxon>
        <taxon>Ecdysozoa</taxon>
        <taxon>Arthropoda</taxon>
        <taxon>Chelicerata</taxon>
        <taxon>Arachnida</taxon>
        <taxon>Araneae</taxon>
        <taxon>Araneomorphae</taxon>
        <taxon>Entelegynae</taxon>
        <taxon>Araneoidea</taxon>
        <taxon>Nephilidae</taxon>
        <taxon>Trichonephila</taxon>
    </lineage>
</organism>
<dbReference type="Proteomes" id="UP000887159">
    <property type="component" value="Unassembled WGS sequence"/>
</dbReference>
<protein>
    <submittedName>
        <fullName evidence="2">Uncharacterized protein</fullName>
    </submittedName>
</protein>
<name>A0A8X6RCS7_TRICX</name>
<gene>
    <name evidence="2" type="ORF">TNCV_5043411</name>
</gene>
<reference evidence="2" key="1">
    <citation type="submission" date="2020-08" db="EMBL/GenBank/DDBJ databases">
        <title>Multicomponent nature underlies the extraordinary mechanical properties of spider dragline silk.</title>
        <authorList>
            <person name="Kono N."/>
            <person name="Nakamura H."/>
            <person name="Mori M."/>
            <person name="Yoshida Y."/>
            <person name="Ohtoshi R."/>
            <person name="Malay A.D."/>
            <person name="Moran D.A.P."/>
            <person name="Tomita M."/>
            <person name="Numata K."/>
            <person name="Arakawa K."/>
        </authorList>
    </citation>
    <scope>NUCLEOTIDE SEQUENCE</scope>
</reference>